<proteinExistence type="predicted"/>
<evidence type="ECO:0008006" key="4">
    <source>
        <dbReference type="Google" id="ProtNLM"/>
    </source>
</evidence>
<keyword evidence="1" id="KW-1133">Transmembrane helix</keyword>
<protein>
    <recommendedName>
        <fullName evidence="4">Glycosyltransferase RgtA/B/C/D-like domain-containing protein</fullName>
    </recommendedName>
</protein>
<organism evidence="2 3">
    <name type="scientific">Candidatus Woesebacteria bacterium CG_4_10_14_0_2_um_filter_39_14</name>
    <dbReference type="NCBI Taxonomy" id="1975054"/>
    <lineage>
        <taxon>Bacteria</taxon>
        <taxon>Candidatus Woeseibacteriota</taxon>
    </lineage>
</organism>
<gene>
    <name evidence="2" type="ORF">COY29_01580</name>
</gene>
<name>A0A2M7TNG3_9BACT</name>
<dbReference type="EMBL" id="PFNO01000046">
    <property type="protein sequence ID" value="PIZ49571.1"/>
    <property type="molecule type" value="Genomic_DNA"/>
</dbReference>
<feature type="non-terminal residue" evidence="2">
    <location>
        <position position="127"/>
    </location>
</feature>
<sequence length="127" mass="14384">MLKKIHNLLNKLNLPNWLVILLFFCLILRIPSFFEPYSYGDEMIYLTLGQGLRQGVPLYSGLHDNKPPVLYLTAALAGSLVWFKILLAISSLISIVIFAKIVKIIFENKPRAQKISVILFALLTTLP</sequence>
<accession>A0A2M7TNG3</accession>
<comment type="caution">
    <text evidence="2">The sequence shown here is derived from an EMBL/GenBank/DDBJ whole genome shotgun (WGS) entry which is preliminary data.</text>
</comment>
<evidence type="ECO:0000256" key="1">
    <source>
        <dbReference type="SAM" id="Phobius"/>
    </source>
</evidence>
<dbReference type="Proteomes" id="UP000229753">
    <property type="component" value="Unassembled WGS sequence"/>
</dbReference>
<feature type="transmembrane region" description="Helical" evidence="1">
    <location>
        <begin position="12"/>
        <end position="34"/>
    </location>
</feature>
<reference evidence="3" key="1">
    <citation type="submission" date="2017-09" db="EMBL/GenBank/DDBJ databases">
        <title>Depth-based differentiation of microbial function through sediment-hosted aquifers and enrichment of novel symbionts in the deep terrestrial subsurface.</title>
        <authorList>
            <person name="Probst A.J."/>
            <person name="Ladd B."/>
            <person name="Jarett J.K."/>
            <person name="Geller-Mcgrath D.E."/>
            <person name="Sieber C.M.K."/>
            <person name="Emerson J.B."/>
            <person name="Anantharaman K."/>
            <person name="Thomas B.C."/>
            <person name="Malmstrom R."/>
            <person name="Stieglmeier M."/>
            <person name="Klingl A."/>
            <person name="Woyke T."/>
            <person name="Ryan C.M."/>
            <person name="Banfield J.F."/>
        </authorList>
    </citation>
    <scope>NUCLEOTIDE SEQUENCE [LARGE SCALE GENOMIC DNA]</scope>
</reference>
<feature type="transmembrane region" description="Helical" evidence="1">
    <location>
        <begin position="69"/>
        <end position="99"/>
    </location>
</feature>
<evidence type="ECO:0000313" key="2">
    <source>
        <dbReference type="EMBL" id="PIZ49571.1"/>
    </source>
</evidence>
<keyword evidence="1" id="KW-0812">Transmembrane</keyword>
<dbReference type="AlphaFoldDB" id="A0A2M7TNG3"/>
<evidence type="ECO:0000313" key="3">
    <source>
        <dbReference type="Proteomes" id="UP000229753"/>
    </source>
</evidence>
<keyword evidence="1" id="KW-0472">Membrane</keyword>